<dbReference type="GO" id="GO:0001764">
    <property type="term" value="P:neuron migration"/>
    <property type="evidence" value="ECO:0007669"/>
    <property type="project" value="InterPro"/>
</dbReference>
<evidence type="ECO:0000256" key="2">
    <source>
        <dbReference type="ARBA" id="ARBA00022473"/>
    </source>
</evidence>
<evidence type="ECO:0000256" key="9">
    <source>
        <dbReference type="ARBA" id="ARBA00022833"/>
    </source>
</evidence>
<evidence type="ECO:0000256" key="6">
    <source>
        <dbReference type="ARBA" id="ARBA00022723"/>
    </source>
</evidence>
<evidence type="ECO:0000256" key="14">
    <source>
        <dbReference type="ARBA" id="ARBA00044961"/>
    </source>
</evidence>
<evidence type="ECO:0000313" key="16">
    <source>
        <dbReference type="EMBL" id="TTF56873.1"/>
    </source>
</evidence>
<evidence type="ECO:0000256" key="12">
    <source>
        <dbReference type="ARBA" id="ARBA00023773"/>
    </source>
</evidence>
<sequence length="128" mass="14250">MAANLNIDCPVKKMDLCPQSKLDECCLKASNDLANSIKDNFESESVSEDNWSVIQGGEVGGGCGQLFSHAYGDSLYFNGCKMRQAISKPLDLSKASSRKQNYNMNSSRQSGLCHYYSRKKRTLPNFTY</sequence>
<evidence type="ECO:0000256" key="10">
    <source>
        <dbReference type="ARBA" id="ARBA00022837"/>
    </source>
</evidence>
<dbReference type="GO" id="GO:0043005">
    <property type="term" value="C:neuron projection"/>
    <property type="evidence" value="ECO:0007669"/>
    <property type="project" value="TreeGrafter"/>
</dbReference>
<gene>
    <name evidence="16" type="ORF">Baya_15112</name>
</gene>
<comment type="function">
    <text evidence="15">Extracellular matrix serine protease secreted by pioneer neurons that plays a role in layering of neurons in the cerebral cortex and cerebellum by coordinating cell positioning during neurodevelopment. Regulates microtubule function in neurons and neuronal migration. Binding to the extracellular domains of lipoprotein receptors VLDLR and LRP8/APOER2 induces tyrosine phosphorylation of DAB1 and modulation of TAU phosphorylation. Affects migration of sympathetic preganglionic neurons in the spinal cord, where it seems to act as a barrier to neuronal migration. Enzymatic activity is important for the modulation of cell adhesion.</text>
</comment>
<name>A0A556VB26_BAGYA</name>
<dbReference type="Gene3D" id="2.60.120.260">
    <property type="entry name" value="Galactose-binding domain-like"/>
    <property type="match status" value="1"/>
</dbReference>
<keyword evidence="3" id="KW-0964">Secreted</keyword>
<dbReference type="GO" id="GO:0070325">
    <property type="term" value="F:lipoprotein particle receptor binding"/>
    <property type="evidence" value="ECO:0007669"/>
    <property type="project" value="InterPro"/>
</dbReference>
<dbReference type="GO" id="GO:0005615">
    <property type="term" value="C:extracellular space"/>
    <property type="evidence" value="ECO:0007669"/>
    <property type="project" value="TreeGrafter"/>
</dbReference>
<evidence type="ECO:0000256" key="5">
    <source>
        <dbReference type="ARBA" id="ARBA00022670"/>
    </source>
</evidence>
<keyword evidence="4" id="KW-0272">Extracellular matrix</keyword>
<evidence type="ECO:0000256" key="13">
    <source>
        <dbReference type="ARBA" id="ARBA00023900"/>
    </source>
</evidence>
<evidence type="ECO:0000256" key="3">
    <source>
        <dbReference type="ARBA" id="ARBA00022525"/>
    </source>
</evidence>
<dbReference type="InterPro" id="IPR034968">
    <property type="entry name" value="Reelin"/>
</dbReference>
<keyword evidence="5" id="KW-0645">Protease</keyword>
<keyword evidence="17" id="KW-1185">Reference proteome</keyword>
<keyword evidence="2" id="KW-0217">Developmental protein</keyword>
<keyword evidence="6" id="KW-0479">Metal-binding</keyword>
<dbReference type="EMBL" id="VCAZ01000196">
    <property type="protein sequence ID" value="TTF56873.1"/>
    <property type="molecule type" value="Genomic_DNA"/>
</dbReference>
<comment type="subunit">
    <text evidence="14">Oligomer of disulfide-linked homodimers.</text>
</comment>
<evidence type="ECO:0000256" key="8">
    <source>
        <dbReference type="ARBA" id="ARBA00022825"/>
    </source>
</evidence>
<comment type="caution">
    <text evidence="16">The sequence shown here is derived from an EMBL/GenBank/DDBJ whole genome shotgun (WGS) entry which is preliminary data.</text>
</comment>
<reference evidence="16 17" key="1">
    <citation type="journal article" date="2019" name="Genome Biol. Evol.">
        <title>Whole-Genome Sequencing of the Giant Devil Catfish, Bagarius yarrelli.</title>
        <authorList>
            <person name="Jiang W."/>
            <person name="Lv Y."/>
            <person name="Cheng L."/>
            <person name="Yang K."/>
            <person name="Chao B."/>
            <person name="Wang X."/>
            <person name="Li Y."/>
            <person name="Pan X."/>
            <person name="You X."/>
            <person name="Zhang Y."/>
            <person name="Yang J."/>
            <person name="Li J."/>
            <person name="Zhang X."/>
            <person name="Liu S."/>
            <person name="Sun C."/>
            <person name="Yang J."/>
            <person name="Shi Q."/>
        </authorList>
    </citation>
    <scope>NUCLEOTIDE SEQUENCE [LARGE SCALE GENOMIC DNA]</scope>
    <source>
        <strain evidence="16">JWS20170419001</strain>
        <tissue evidence="16">Muscle</tissue>
    </source>
</reference>
<keyword evidence="11" id="KW-0130">Cell adhesion</keyword>
<evidence type="ECO:0000256" key="7">
    <source>
        <dbReference type="ARBA" id="ARBA00022801"/>
    </source>
</evidence>
<dbReference type="Proteomes" id="UP000319801">
    <property type="component" value="Unassembled WGS sequence"/>
</dbReference>
<organism evidence="16 17">
    <name type="scientific">Bagarius yarrelli</name>
    <name type="common">Goonch</name>
    <name type="synonym">Bagrus yarrelli</name>
    <dbReference type="NCBI Taxonomy" id="175774"/>
    <lineage>
        <taxon>Eukaryota</taxon>
        <taxon>Metazoa</taxon>
        <taxon>Chordata</taxon>
        <taxon>Craniata</taxon>
        <taxon>Vertebrata</taxon>
        <taxon>Euteleostomi</taxon>
        <taxon>Actinopterygii</taxon>
        <taxon>Neopterygii</taxon>
        <taxon>Teleostei</taxon>
        <taxon>Ostariophysi</taxon>
        <taxon>Siluriformes</taxon>
        <taxon>Sisoridae</taxon>
        <taxon>Sisorinae</taxon>
        <taxon>Bagarius</taxon>
    </lineage>
</organism>
<dbReference type="AlphaFoldDB" id="A0A556VB26"/>
<proteinExistence type="inferred from homology"/>
<keyword evidence="10" id="KW-0106">Calcium</keyword>
<protein>
    <recommendedName>
        <fullName evidence="13">Reelin</fullName>
    </recommendedName>
</protein>
<keyword evidence="8" id="KW-0720">Serine protease</keyword>
<dbReference type="PANTHER" id="PTHR11841:SF1">
    <property type="entry name" value="REELIN"/>
    <property type="match status" value="1"/>
</dbReference>
<evidence type="ECO:0000256" key="4">
    <source>
        <dbReference type="ARBA" id="ARBA00022530"/>
    </source>
</evidence>
<dbReference type="GO" id="GO:0046872">
    <property type="term" value="F:metal ion binding"/>
    <property type="evidence" value="ECO:0007669"/>
    <property type="project" value="UniProtKB-KW"/>
</dbReference>
<comment type="similarity">
    <text evidence="12">Belongs to the reelin family.</text>
</comment>
<dbReference type="GO" id="GO:0007155">
    <property type="term" value="P:cell adhesion"/>
    <property type="evidence" value="ECO:0007669"/>
    <property type="project" value="UniProtKB-KW"/>
</dbReference>
<dbReference type="GO" id="GO:0006508">
    <property type="term" value="P:proteolysis"/>
    <property type="evidence" value="ECO:0007669"/>
    <property type="project" value="UniProtKB-KW"/>
</dbReference>
<dbReference type="GO" id="GO:0008236">
    <property type="term" value="F:serine-type peptidase activity"/>
    <property type="evidence" value="ECO:0007669"/>
    <property type="project" value="UniProtKB-KW"/>
</dbReference>
<dbReference type="OrthoDB" id="1924787at2759"/>
<evidence type="ECO:0000256" key="1">
    <source>
        <dbReference type="ARBA" id="ARBA00004498"/>
    </source>
</evidence>
<keyword evidence="9" id="KW-0862">Zinc</keyword>
<dbReference type="PANTHER" id="PTHR11841">
    <property type="entry name" value="REELIN"/>
    <property type="match status" value="1"/>
</dbReference>
<dbReference type="GO" id="GO:0007417">
    <property type="term" value="P:central nervous system development"/>
    <property type="evidence" value="ECO:0007669"/>
    <property type="project" value="InterPro"/>
</dbReference>
<keyword evidence="7" id="KW-0378">Hydrolase</keyword>
<comment type="subcellular location">
    <subcellularLocation>
        <location evidence="1">Secreted</location>
        <location evidence="1">Extracellular space</location>
        <location evidence="1">Extracellular matrix</location>
    </subcellularLocation>
</comment>
<evidence type="ECO:0000256" key="11">
    <source>
        <dbReference type="ARBA" id="ARBA00022889"/>
    </source>
</evidence>
<evidence type="ECO:0000313" key="17">
    <source>
        <dbReference type="Proteomes" id="UP000319801"/>
    </source>
</evidence>
<accession>A0A556VB26</accession>
<evidence type="ECO:0000256" key="15">
    <source>
        <dbReference type="ARBA" id="ARBA00046064"/>
    </source>
</evidence>